<reference evidence="18 20" key="1">
    <citation type="journal article" date="2016" name="PLoS ONE">
        <title>Sequence Assembly of Yarrowia lipolytica Strain W29/CLIB89 Shows Transposable Element Diversity.</title>
        <authorList>
            <person name="Magnan C."/>
            <person name="Yu J."/>
            <person name="Chang I."/>
            <person name="Jahn E."/>
            <person name="Kanomata Y."/>
            <person name="Wu J."/>
            <person name="Zeller M."/>
            <person name="Oakes M."/>
            <person name="Baldi P."/>
            <person name="Sandmeyer S."/>
        </authorList>
    </citation>
    <scope>NUCLEOTIDE SEQUENCE [LARGE SCALE GENOMIC DNA]</scope>
    <source>
        <strain evidence="18">CLIB89</strain>
        <strain evidence="20">CLIB89(W29)</strain>
    </source>
</reference>
<evidence type="ECO:0000256" key="7">
    <source>
        <dbReference type="ARBA" id="ARBA00022692"/>
    </source>
</evidence>
<dbReference type="PANTHER" id="PTHR32361:SF9">
    <property type="entry name" value="FERRIC REDUCTASE TRANSMEMBRANE COMPONENT 3-RELATED"/>
    <property type="match status" value="1"/>
</dbReference>
<dbReference type="PROSITE" id="PS51384">
    <property type="entry name" value="FAD_FR"/>
    <property type="match status" value="1"/>
</dbReference>
<feature type="transmembrane region" description="Helical" evidence="16">
    <location>
        <begin position="244"/>
        <end position="262"/>
    </location>
</feature>
<evidence type="ECO:0000313" key="18">
    <source>
        <dbReference type="EMBL" id="AOW07640.1"/>
    </source>
</evidence>
<accession>A0A1H6Q238</accession>
<dbReference type="Pfam" id="PF08022">
    <property type="entry name" value="FAD_binding_8"/>
    <property type="match status" value="1"/>
</dbReference>
<feature type="transmembrane region" description="Helical" evidence="16">
    <location>
        <begin position="180"/>
        <end position="197"/>
    </location>
</feature>
<evidence type="ECO:0000256" key="2">
    <source>
        <dbReference type="ARBA" id="ARBA00006278"/>
    </source>
</evidence>
<dbReference type="InterPro" id="IPR051410">
    <property type="entry name" value="Ferric/Cupric_Reductase"/>
</dbReference>
<feature type="transmembrane region" description="Helical" evidence="16">
    <location>
        <begin position="138"/>
        <end position="159"/>
    </location>
</feature>
<dbReference type="InterPro" id="IPR039261">
    <property type="entry name" value="FNR_nucleotide-bd"/>
</dbReference>
<dbReference type="VEuPathDB" id="FungiDB:YALI0_F24299g"/>
<evidence type="ECO:0000256" key="16">
    <source>
        <dbReference type="SAM" id="Phobius"/>
    </source>
</evidence>
<dbReference type="Proteomes" id="UP000256601">
    <property type="component" value="Unassembled WGS sequence"/>
</dbReference>
<evidence type="ECO:0000256" key="8">
    <source>
        <dbReference type="ARBA" id="ARBA00022827"/>
    </source>
</evidence>
<dbReference type="GO" id="GO:0015677">
    <property type="term" value="P:copper ion import"/>
    <property type="evidence" value="ECO:0007669"/>
    <property type="project" value="TreeGrafter"/>
</dbReference>
<comment type="catalytic activity">
    <reaction evidence="15">
        <text>2 a Fe(II)-siderophore + NADP(+) + H(+) = 2 a Fe(III)-siderophore + NADPH</text>
        <dbReference type="Rhea" id="RHEA:28795"/>
        <dbReference type="Rhea" id="RHEA-COMP:11342"/>
        <dbReference type="Rhea" id="RHEA-COMP:11344"/>
        <dbReference type="ChEBI" id="CHEBI:15378"/>
        <dbReference type="ChEBI" id="CHEBI:29033"/>
        <dbReference type="ChEBI" id="CHEBI:29034"/>
        <dbReference type="ChEBI" id="CHEBI:57783"/>
        <dbReference type="ChEBI" id="CHEBI:58349"/>
        <dbReference type="EC" id="1.16.1.9"/>
    </reaction>
</comment>
<evidence type="ECO:0000256" key="15">
    <source>
        <dbReference type="ARBA" id="ARBA00048483"/>
    </source>
</evidence>
<dbReference type="SUPFAM" id="SSF52343">
    <property type="entry name" value="Ferredoxin reductase-like, C-terminal NADP-linked domain"/>
    <property type="match status" value="1"/>
</dbReference>
<sequence length="629" mass="70638">MVYDILATAKNQGQGSYNSDGSPRPGFLGRVYWMVIGAILAVITIFRVLSLLRQKYYLKRQKPPRSDSVPAKIIGAIVSTAREASLLQIPGFDIPWVNYTVEFPPVGDILIILFYVMIVMLLLFSKIDPFNPMNYETVAYRCGWVSISQISLIVILAARRNLVSILTGISAQRLNLYHRWTARVLFLCVILHLAHFIKTWGVTHQIQNQVSTNTFALKGFGAFGILCWIFISSFAPFRNMSYEFFVFQHIVTMIGFMVAVVIHAPNYAYHVVIPPLALFGLDRVLRLVWNLFINKAGLKPHQTALRVEPGAVVATIPTGLSWYPGQHMYLRFPNVSPLEQHPFTISTLPGDDMQFVIRSKAGFTKRLLKKASQLPEHEKMTLPVYLDGPYGETRDFKQFDTSVFVCAGIGASFCLPIAVDIIRNQHKTIARRLKFIWITKRFQDMELYAAQLTELLECARTFYDTASGIDVVVEIFATCEDDCCGAVTNCSSCCCDEVAVSRGECCCAAGIEPQPKNELTQAQTALAQSSTLSPVYYDFVEAGYLRLKQGRPQPYQYNRRKKLGSDKSFYRLISPVISMAQGESGVCICGPRRFTRIVSNTVVDITDDRAVLRGTGNQAVYTHVEHFGL</sequence>
<evidence type="ECO:0000256" key="4">
    <source>
        <dbReference type="ARBA" id="ARBA00022448"/>
    </source>
</evidence>
<dbReference type="eggNOG" id="KOG0039">
    <property type="taxonomic scope" value="Eukaryota"/>
</dbReference>
<evidence type="ECO:0000313" key="21">
    <source>
        <dbReference type="Proteomes" id="UP000256601"/>
    </source>
</evidence>
<keyword evidence="4" id="KW-0813">Transport</keyword>
<protein>
    <recommendedName>
        <fullName evidence="3">ferric-chelate reductase (NADPH)</fullName>
        <ecNumber evidence="3">1.16.1.9</ecNumber>
    </recommendedName>
</protein>
<evidence type="ECO:0000259" key="17">
    <source>
        <dbReference type="PROSITE" id="PS51384"/>
    </source>
</evidence>
<dbReference type="OMA" id="GVENINW"/>
<dbReference type="SUPFAM" id="SSF63380">
    <property type="entry name" value="Riboflavin synthase domain-like"/>
    <property type="match status" value="1"/>
</dbReference>
<keyword evidence="5" id="KW-1003">Cell membrane</keyword>
<evidence type="ECO:0000256" key="3">
    <source>
        <dbReference type="ARBA" id="ARBA00012668"/>
    </source>
</evidence>
<dbReference type="SFLD" id="SFLDS00052">
    <property type="entry name" value="Ferric_Reductase_Domain"/>
    <property type="match status" value="1"/>
</dbReference>
<keyword evidence="6" id="KW-0285">Flavoprotein</keyword>
<keyword evidence="13 16" id="KW-0472">Membrane</keyword>
<dbReference type="GO" id="GO:0006879">
    <property type="term" value="P:intracellular iron ion homeostasis"/>
    <property type="evidence" value="ECO:0007669"/>
    <property type="project" value="TreeGrafter"/>
</dbReference>
<dbReference type="SFLD" id="SFLDG01168">
    <property type="entry name" value="Ferric_reductase_subgroup_(FRE"/>
    <property type="match status" value="1"/>
</dbReference>
<organism evidence="18 20">
    <name type="scientific">Yarrowia lipolytica</name>
    <name type="common">Candida lipolytica</name>
    <dbReference type="NCBI Taxonomy" id="4952"/>
    <lineage>
        <taxon>Eukaryota</taxon>
        <taxon>Fungi</taxon>
        <taxon>Dikarya</taxon>
        <taxon>Ascomycota</taxon>
        <taxon>Saccharomycotina</taxon>
        <taxon>Dipodascomycetes</taxon>
        <taxon>Dipodascales</taxon>
        <taxon>Dipodascales incertae sedis</taxon>
        <taxon>Yarrowia</taxon>
    </lineage>
</organism>
<dbReference type="PANTHER" id="PTHR32361">
    <property type="entry name" value="FERRIC/CUPRIC REDUCTASE TRANSMEMBRANE COMPONENT"/>
    <property type="match status" value="1"/>
</dbReference>
<keyword evidence="7 16" id="KW-0812">Transmembrane</keyword>
<dbReference type="RefSeq" id="XP_505823.1">
    <property type="nucleotide sequence ID" value="XM_505823.1"/>
</dbReference>
<evidence type="ECO:0000256" key="14">
    <source>
        <dbReference type="ARBA" id="ARBA00023180"/>
    </source>
</evidence>
<name>A0A1H6Q238_YARLL</name>
<dbReference type="Proteomes" id="UP000182444">
    <property type="component" value="Chromosome 1F"/>
</dbReference>
<evidence type="ECO:0000256" key="13">
    <source>
        <dbReference type="ARBA" id="ARBA00023136"/>
    </source>
</evidence>
<dbReference type="VEuPathDB" id="FungiDB:YALI1_F31689g"/>
<dbReference type="InterPro" id="IPR017938">
    <property type="entry name" value="Riboflavin_synthase-like_b-brl"/>
</dbReference>
<dbReference type="InterPro" id="IPR017927">
    <property type="entry name" value="FAD-bd_FR_type"/>
</dbReference>
<keyword evidence="12" id="KW-0406">Ion transport</keyword>
<dbReference type="InterPro" id="IPR013112">
    <property type="entry name" value="FAD-bd_8"/>
</dbReference>
<dbReference type="EC" id="1.16.1.9" evidence="3"/>
<evidence type="ECO:0000256" key="9">
    <source>
        <dbReference type="ARBA" id="ARBA00022982"/>
    </source>
</evidence>
<dbReference type="Gene3D" id="3.40.50.80">
    <property type="entry name" value="Nucleotide-binding domain of ferredoxin-NADP reductase (FNR) module"/>
    <property type="match status" value="1"/>
</dbReference>
<evidence type="ECO:0000256" key="5">
    <source>
        <dbReference type="ARBA" id="ARBA00022475"/>
    </source>
</evidence>
<evidence type="ECO:0000313" key="19">
    <source>
        <dbReference type="EMBL" id="RDW27674.1"/>
    </source>
</evidence>
<dbReference type="GO" id="GO:0052851">
    <property type="term" value="F:ferric-chelate reductase (NADPH) activity"/>
    <property type="evidence" value="ECO:0007669"/>
    <property type="project" value="UniProtKB-EC"/>
</dbReference>
<dbReference type="OrthoDB" id="3944240at2759"/>
<dbReference type="Pfam" id="PF01794">
    <property type="entry name" value="Ferric_reduct"/>
    <property type="match status" value="1"/>
</dbReference>
<gene>
    <name evidence="19" type="ORF">B0I71DRAFT_157493</name>
    <name evidence="18" type="ORF">YALI1_F31689g</name>
</gene>
<dbReference type="CDD" id="cd06186">
    <property type="entry name" value="NOX_Duox_like_FAD_NADP"/>
    <property type="match status" value="1"/>
</dbReference>
<keyword evidence="14" id="KW-0325">Glycoprotein</keyword>
<dbReference type="KEGG" id="yli:2908722"/>
<evidence type="ECO:0000256" key="1">
    <source>
        <dbReference type="ARBA" id="ARBA00004651"/>
    </source>
</evidence>
<feature type="transmembrane region" description="Helical" evidence="16">
    <location>
        <begin position="217"/>
        <end position="237"/>
    </location>
</feature>
<dbReference type="AlphaFoldDB" id="A0A1H6Q238"/>
<keyword evidence="11" id="KW-0560">Oxidoreductase</keyword>
<comment type="similarity">
    <text evidence="2">Belongs to the ferric reductase (FRE) family.</text>
</comment>
<proteinExistence type="inferred from homology"/>
<reference evidence="19 21" key="2">
    <citation type="submission" date="2018-07" db="EMBL/GenBank/DDBJ databases">
        <title>Draft Genome Assemblies for Five Robust Yarrowia lipolytica Strains Exhibiting High Lipid Production and Pentose Sugar Utilization and Sugar Alcohol Secretion from Undetoxified Lignocellulosic Biomass Hydrolysates.</title>
        <authorList>
            <consortium name="DOE Joint Genome Institute"/>
            <person name="Walker C."/>
            <person name="Ryu S."/>
            <person name="Na H."/>
            <person name="Zane M."/>
            <person name="LaButti K."/>
            <person name="Lipzen A."/>
            <person name="Haridas S."/>
            <person name="Barry K."/>
            <person name="Grigoriev I.V."/>
            <person name="Quarterman J."/>
            <person name="Slininger P."/>
            <person name="Dien B."/>
            <person name="Trinh C.T."/>
        </authorList>
    </citation>
    <scope>NUCLEOTIDE SEQUENCE [LARGE SCALE GENOMIC DNA]</scope>
    <source>
        <strain evidence="19 21">YB392</strain>
    </source>
</reference>
<comment type="subcellular location">
    <subcellularLocation>
        <location evidence="1">Cell membrane</location>
        <topology evidence="1">Multi-pass membrane protein</topology>
    </subcellularLocation>
</comment>
<evidence type="ECO:0000256" key="10">
    <source>
        <dbReference type="ARBA" id="ARBA00022989"/>
    </source>
</evidence>
<keyword evidence="9" id="KW-0249">Electron transport</keyword>
<evidence type="ECO:0000256" key="11">
    <source>
        <dbReference type="ARBA" id="ARBA00023002"/>
    </source>
</evidence>
<dbReference type="GeneID" id="2908722"/>
<feature type="transmembrane region" description="Helical" evidence="16">
    <location>
        <begin position="109"/>
        <end position="126"/>
    </location>
</feature>
<dbReference type="EMBL" id="KZ858960">
    <property type="protein sequence ID" value="RDW27674.1"/>
    <property type="molecule type" value="Genomic_DNA"/>
</dbReference>
<evidence type="ECO:0000256" key="12">
    <source>
        <dbReference type="ARBA" id="ARBA00023065"/>
    </source>
</evidence>
<dbReference type="InterPro" id="IPR013121">
    <property type="entry name" value="Fe_red_NAD-bd_6"/>
</dbReference>
<keyword evidence="8" id="KW-0274">FAD</keyword>
<evidence type="ECO:0000313" key="20">
    <source>
        <dbReference type="Proteomes" id="UP000182444"/>
    </source>
</evidence>
<dbReference type="EMBL" id="CP017558">
    <property type="protein sequence ID" value="AOW07640.1"/>
    <property type="molecule type" value="Genomic_DNA"/>
</dbReference>
<dbReference type="GO" id="GO:0005886">
    <property type="term" value="C:plasma membrane"/>
    <property type="evidence" value="ECO:0007669"/>
    <property type="project" value="UniProtKB-SubCell"/>
</dbReference>
<feature type="domain" description="FAD-binding FR-type" evidence="17">
    <location>
        <begin position="280"/>
        <end position="396"/>
    </location>
</feature>
<feature type="transmembrane region" description="Helical" evidence="16">
    <location>
        <begin position="31"/>
        <end position="52"/>
    </location>
</feature>
<keyword evidence="10 16" id="KW-1133">Transmembrane helix</keyword>
<dbReference type="Pfam" id="PF08030">
    <property type="entry name" value="NAD_binding_6"/>
    <property type="match status" value="1"/>
</dbReference>
<dbReference type="InterPro" id="IPR013130">
    <property type="entry name" value="Fe3_Rdtase_TM_dom"/>
</dbReference>
<dbReference type="GO" id="GO:0006826">
    <property type="term" value="P:iron ion transport"/>
    <property type="evidence" value="ECO:0007669"/>
    <property type="project" value="TreeGrafter"/>
</dbReference>
<evidence type="ECO:0000256" key="6">
    <source>
        <dbReference type="ARBA" id="ARBA00022630"/>
    </source>
</evidence>